<organism evidence="14 15">
    <name type="scientific">Candidatus Enterocloster excrementigallinarum</name>
    <dbReference type="NCBI Taxonomy" id="2838558"/>
    <lineage>
        <taxon>Bacteria</taxon>
        <taxon>Bacillati</taxon>
        <taxon>Bacillota</taxon>
        <taxon>Clostridia</taxon>
        <taxon>Lachnospirales</taxon>
        <taxon>Lachnospiraceae</taxon>
        <taxon>Enterocloster</taxon>
    </lineage>
</organism>
<dbReference type="NCBIfam" id="TIGR00797">
    <property type="entry name" value="matE"/>
    <property type="match status" value="1"/>
</dbReference>
<feature type="transmembrane region" description="Helical" evidence="13">
    <location>
        <begin position="169"/>
        <end position="188"/>
    </location>
</feature>
<keyword evidence="10" id="KW-0406">Ion transport</keyword>
<feature type="transmembrane region" description="Helical" evidence="13">
    <location>
        <begin position="140"/>
        <end position="157"/>
    </location>
</feature>
<evidence type="ECO:0000256" key="5">
    <source>
        <dbReference type="ARBA" id="ARBA00022448"/>
    </source>
</evidence>
<dbReference type="Pfam" id="PF01554">
    <property type="entry name" value="MatE"/>
    <property type="match status" value="2"/>
</dbReference>
<reference evidence="14" key="1">
    <citation type="journal article" date="2021" name="PeerJ">
        <title>Extensive microbial diversity within the chicken gut microbiome revealed by metagenomics and culture.</title>
        <authorList>
            <person name="Gilroy R."/>
            <person name="Ravi A."/>
            <person name="Getino M."/>
            <person name="Pursley I."/>
            <person name="Horton D.L."/>
            <person name="Alikhan N.F."/>
            <person name="Baker D."/>
            <person name="Gharbi K."/>
            <person name="Hall N."/>
            <person name="Watson M."/>
            <person name="Adriaenssens E.M."/>
            <person name="Foster-Nyarko E."/>
            <person name="Jarju S."/>
            <person name="Secka A."/>
            <person name="Antonio M."/>
            <person name="Oren A."/>
            <person name="Chaudhuri R.R."/>
            <person name="La Ragione R."/>
            <person name="Hildebrand F."/>
            <person name="Pallen M.J."/>
        </authorList>
    </citation>
    <scope>NUCLEOTIDE SEQUENCE</scope>
    <source>
        <strain evidence="14">CHK198-12963</strain>
    </source>
</reference>
<keyword evidence="9 13" id="KW-1133">Transmembrane helix</keyword>
<dbReference type="PANTHER" id="PTHR43298:SF2">
    <property type="entry name" value="FMN_FAD EXPORTER YEEO-RELATED"/>
    <property type="match status" value="1"/>
</dbReference>
<comment type="similarity">
    <text evidence="3">Belongs to the multi antimicrobial extrusion (MATE) (TC 2.A.66.1) family.</text>
</comment>
<keyword evidence="5" id="KW-0813">Transport</keyword>
<keyword evidence="7" id="KW-1003">Cell membrane</keyword>
<dbReference type="PANTHER" id="PTHR43298">
    <property type="entry name" value="MULTIDRUG RESISTANCE PROTEIN NORM-RELATED"/>
    <property type="match status" value="1"/>
</dbReference>
<feature type="transmembrane region" description="Helical" evidence="13">
    <location>
        <begin position="15"/>
        <end position="35"/>
    </location>
</feature>
<dbReference type="EMBL" id="DWWB01000077">
    <property type="protein sequence ID" value="HJC67670.1"/>
    <property type="molecule type" value="Genomic_DNA"/>
</dbReference>
<feature type="transmembrane region" description="Helical" evidence="13">
    <location>
        <begin position="287"/>
        <end position="309"/>
    </location>
</feature>
<dbReference type="PIRSF" id="PIRSF006603">
    <property type="entry name" value="DinF"/>
    <property type="match status" value="1"/>
</dbReference>
<feature type="transmembrane region" description="Helical" evidence="13">
    <location>
        <begin position="390"/>
        <end position="413"/>
    </location>
</feature>
<evidence type="ECO:0000256" key="10">
    <source>
        <dbReference type="ARBA" id="ARBA00023065"/>
    </source>
</evidence>
<name>A0A9D2PX71_9FIRM</name>
<evidence type="ECO:0000256" key="8">
    <source>
        <dbReference type="ARBA" id="ARBA00022692"/>
    </source>
</evidence>
<dbReference type="InterPro" id="IPR048279">
    <property type="entry name" value="MdtK-like"/>
</dbReference>
<dbReference type="GO" id="GO:0006811">
    <property type="term" value="P:monoatomic ion transport"/>
    <property type="evidence" value="ECO:0007669"/>
    <property type="project" value="UniProtKB-KW"/>
</dbReference>
<evidence type="ECO:0000256" key="12">
    <source>
        <dbReference type="ARBA" id="ARBA00031636"/>
    </source>
</evidence>
<comment type="subcellular location">
    <subcellularLocation>
        <location evidence="2">Cell membrane</location>
        <topology evidence="2">Multi-pass membrane protein</topology>
    </subcellularLocation>
</comment>
<evidence type="ECO:0000256" key="9">
    <source>
        <dbReference type="ARBA" id="ARBA00022989"/>
    </source>
</evidence>
<accession>A0A9D2PX71</accession>
<evidence type="ECO:0000256" key="6">
    <source>
        <dbReference type="ARBA" id="ARBA00022449"/>
    </source>
</evidence>
<reference evidence="14" key="2">
    <citation type="submission" date="2021-04" db="EMBL/GenBank/DDBJ databases">
        <authorList>
            <person name="Gilroy R."/>
        </authorList>
    </citation>
    <scope>NUCLEOTIDE SEQUENCE</scope>
    <source>
        <strain evidence="14">CHK198-12963</strain>
    </source>
</reference>
<evidence type="ECO:0000313" key="15">
    <source>
        <dbReference type="Proteomes" id="UP000823863"/>
    </source>
</evidence>
<proteinExistence type="inferred from homology"/>
<gene>
    <name evidence="14" type="ORF">H9931_13320</name>
</gene>
<evidence type="ECO:0000256" key="7">
    <source>
        <dbReference type="ARBA" id="ARBA00022475"/>
    </source>
</evidence>
<protein>
    <recommendedName>
        <fullName evidence="4">Probable multidrug resistance protein NorM</fullName>
    </recommendedName>
    <alternativeName>
        <fullName evidence="12">Multidrug-efflux transporter</fullName>
    </alternativeName>
</protein>
<keyword evidence="11 13" id="KW-0472">Membrane</keyword>
<feature type="transmembrane region" description="Helical" evidence="13">
    <location>
        <begin position="357"/>
        <end position="378"/>
    </location>
</feature>
<evidence type="ECO:0000256" key="11">
    <source>
        <dbReference type="ARBA" id="ARBA00023136"/>
    </source>
</evidence>
<evidence type="ECO:0000256" key="4">
    <source>
        <dbReference type="ARBA" id="ARBA00020268"/>
    </source>
</evidence>
<sequence length="449" mass="49485">MKASPMTEGRVSGHILKLFFPILGGSLFQQMYGLADAMIVGRYLGKEALGAVGGSSILVINFILYLIIGLANGITVVAAQAYGSGQRERYRQIEREAVRLTLTAGILFAAAGTCLAEQILKWMDTPEEMMELSVIYLRTYSISFLPAAFYNMGAGLLRVEGDNASPLKYLAAASCLNLILVLLFILVFRMGVRGTAAATVLAQCFSAFCILCKMRKGEEGERVDVFTAERNIGNRKKIWTDILKIGIPTGMQSDLYLLANMLMQVRINSYGTDCVAAFSAYGRIDSFFWVIMSAYGIAVMTFCGSNYGARQYDRIRQGIRVTTIWAMASAALFSLFTVTCCGRLMRLFSGDESVIGIGIEIYKIVTPFYVAYVMTEIFSGGIRGCGKTLVPMALTCIGVCLIRIVWTLCIGFMDLGMNPLMVSYPVTWMITSLAFVVYYKKGRWLLPHI</sequence>
<dbReference type="CDD" id="cd13138">
    <property type="entry name" value="MATE_yoeA_like"/>
    <property type="match status" value="1"/>
</dbReference>
<feature type="transmembrane region" description="Helical" evidence="13">
    <location>
        <begin position="321"/>
        <end position="345"/>
    </location>
</feature>
<evidence type="ECO:0000256" key="3">
    <source>
        <dbReference type="ARBA" id="ARBA00010199"/>
    </source>
</evidence>
<dbReference type="GO" id="GO:0015297">
    <property type="term" value="F:antiporter activity"/>
    <property type="evidence" value="ECO:0007669"/>
    <property type="project" value="UniProtKB-KW"/>
</dbReference>
<comment type="caution">
    <text evidence="14">The sequence shown here is derived from an EMBL/GenBank/DDBJ whole genome shotgun (WGS) entry which is preliminary data.</text>
</comment>
<dbReference type="GO" id="GO:0005886">
    <property type="term" value="C:plasma membrane"/>
    <property type="evidence" value="ECO:0007669"/>
    <property type="project" value="UniProtKB-SubCell"/>
</dbReference>
<evidence type="ECO:0000256" key="13">
    <source>
        <dbReference type="SAM" id="Phobius"/>
    </source>
</evidence>
<keyword evidence="6" id="KW-0050">Antiport</keyword>
<evidence type="ECO:0000256" key="2">
    <source>
        <dbReference type="ARBA" id="ARBA00004651"/>
    </source>
</evidence>
<feature type="transmembrane region" description="Helical" evidence="13">
    <location>
        <begin position="100"/>
        <end position="120"/>
    </location>
</feature>
<evidence type="ECO:0000313" key="14">
    <source>
        <dbReference type="EMBL" id="HJC67670.1"/>
    </source>
</evidence>
<dbReference type="AlphaFoldDB" id="A0A9D2PX71"/>
<evidence type="ECO:0000256" key="1">
    <source>
        <dbReference type="ARBA" id="ARBA00003408"/>
    </source>
</evidence>
<keyword evidence="8 13" id="KW-0812">Transmembrane</keyword>
<dbReference type="InterPro" id="IPR002528">
    <property type="entry name" value="MATE_fam"/>
</dbReference>
<feature type="transmembrane region" description="Helical" evidence="13">
    <location>
        <begin position="55"/>
        <end position="79"/>
    </location>
</feature>
<comment type="function">
    <text evidence="1">Multidrug efflux pump.</text>
</comment>
<dbReference type="GO" id="GO:0042910">
    <property type="term" value="F:xenobiotic transmembrane transporter activity"/>
    <property type="evidence" value="ECO:0007669"/>
    <property type="project" value="InterPro"/>
</dbReference>
<dbReference type="Proteomes" id="UP000823863">
    <property type="component" value="Unassembled WGS sequence"/>
</dbReference>
<dbReference type="InterPro" id="IPR050222">
    <property type="entry name" value="MATE_MdtK"/>
</dbReference>
<feature type="transmembrane region" description="Helical" evidence="13">
    <location>
        <begin position="419"/>
        <end position="439"/>
    </location>
</feature>